<dbReference type="InterPro" id="IPR035566">
    <property type="entry name" value="Ribosomal_protein_bL20_C"/>
</dbReference>
<keyword evidence="5" id="KW-1185">Reference proteome</keyword>
<accession>A0A0N4Z853</accession>
<feature type="compositionally biased region" description="Basic and acidic residues" evidence="4">
    <location>
        <begin position="478"/>
        <end position="501"/>
    </location>
</feature>
<dbReference type="Gene3D" id="6.10.160.10">
    <property type="match status" value="1"/>
</dbReference>
<evidence type="ECO:0000256" key="3">
    <source>
        <dbReference type="ARBA" id="ARBA00023274"/>
    </source>
</evidence>
<dbReference type="GO" id="GO:0005840">
    <property type="term" value="C:ribosome"/>
    <property type="evidence" value="ECO:0007669"/>
    <property type="project" value="UniProtKB-KW"/>
</dbReference>
<feature type="compositionally biased region" description="Low complexity" evidence="4">
    <location>
        <begin position="367"/>
        <end position="380"/>
    </location>
</feature>
<feature type="compositionally biased region" description="Basic and acidic residues" evidence="4">
    <location>
        <begin position="595"/>
        <end position="605"/>
    </location>
</feature>
<keyword evidence="3" id="KW-0687">Ribonucleoprotein</keyword>
<dbReference type="InterPro" id="IPR009061">
    <property type="entry name" value="DNA-bd_dom_put_sf"/>
</dbReference>
<dbReference type="Pfam" id="PF00453">
    <property type="entry name" value="Ribosomal_L20"/>
    <property type="match status" value="1"/>
</dbReference>
<dbReference type="GO" id="GO:0003735">
    <property type="term" value="F:structural constituent of ribosome"/>
    <property type="evidence" value="ECO:0007669"/>
    <property type="project" value="InterPro"/>
</dbReference>
<comment type="similarity">
    <text evidence="1">Belongs to the bacterial ribosomal protein bL20 family.</text>
</comment>
<organism evidence="5 6">
    <name type="scientific">Parastrongyloides trichosuri</name>
    <name type="common">Possum-specific nematode worm</name>
    <dbReference type="NCBI Taxonomy" id="131310"/>
    <lineage>
        <taxon>Eukaryota</taxon>
        <taxon>Metazoa</taxon>
        <taxon>Ecdysozoa</taxon>
        <taxon>Nematoda</taxon>
        <taxon>Chromadorea</taxon>
        <taxon>Rhabditida</taxon>
        <taxon>Tylenchina</taxon>
        <taxon>Panagrolaimomorpha</taxon>
        <taxon>Strongyloidoidea</taxon>
        <taxon>Strongyloididae</taxon>
        <taxon>Parastrongyloides</taxon>
    </lineage>
</organism>
<feature type="compositionally biased region" description="Low complexity" evidence="4">
    <location>
        <begin position="143"/>
        <end position="155"/>
    </location>
</feature>
<feature type="compositionally biased region" description="Basic residues" evidence="4">
    <location>
        <begin position="87"/>
        <end position="110"/>
    </location>
</feature>
<evidence type="ECO:0000313" key="6">
    <source>
        <dbReference type="WBParaSite" id="PTRK_0000339300.1"/>
    </source>
</evidence>
<feature type="compositionally biased region" description="Basic residues" evidence="4">
    <location>
        <begin position="525"/>
        <end position="569"/>
    </location>
</feature>
<dbReference type="Gene3D" id="3.30.56.10">
    <property type="match status" value="1"/>
</dbReference>
<feature type="compositionally biased region" description="Basic residues" evidence="4">
    <location>
        <begin position="583"/>
        <end position="594"/>
    </location>
</feature>
<dbReference type="AlphaFoldDB" id="A0A0N4Z853"/>
<dbReference type="STRING" id="131310.A0A0N4Z853"/>
<name>A0A0N4Z853_PARTI</name>
<feature type="compositionally biased region" description="Basic and acidic residues" evidence="4">
    <location>
        <begin position="219"/>
        <end position="239"/>
    </location>
</feature>
<dbReference type="Proteomes" id="UP000038045">
    <property type="component" value="Unplaced"/>
</dbReference>
<feature type="compositionally biased region" description="Basic residues" evidence="4">
    <location>
        <begin position="257"/>
        <end position="277"/>
    </location>
</feature>
<feature type="region of interest" description="Disordered" evidence="4">
    <location>
        <begin position="139"/>
        <end position="288"/>
    </location>
</feature>
<sequence>MARVKRGVTAHAKHKKVLKQAKGFYGRRKNTIRAAKAAVDRAGQYAYRDRRAGGRRAGSPPAGRARRPDPAQPPAPQGRGASDHAGHGRNGRRLRRHGLLGRGGAGHRGRFPQLHRPELPAQASGAGNARHLLPEARPRNGRAQGAAHPHQPGAGPHHDVAEAADPHHRAGPHLPSGDRSRHPHGPSEDDAGDLHRPLLRAGRRARPFPPAPLPLHRALGRDGHPLRSFRRQADPERGRGLAGDPGLRDGAPERPAQLRHRPGRVSGFRLRHGRRPPGHAQIRGAGPAPHVRGRYALAGALRLLRLRRAESGVGPQLNWNTPMTDQTEMSPEEKLGREIVARTTACGPAAAGRLQLRRLQHGRRQGRSAQPDADAAGSAARHGPDPVQELPVHQLQLPGRRLHRPVGVPRQHGGGAVPVGIDPMKFTLSWLKAHLDTEAEVDQVAEAMTMAGLEVEEVHDPIAALAPFTVARIVSAERRDRRRDEGDRLRRPERAGGPDHHLRPHRRLCAGSGRDPGREAGARRGVQRHAVLGRRARVGRRQRRHPRTGRRSAGRRTRCGRLRRRAGHRLRSDAEPSRLAGRGGHRPRPGRRWARQADDAGDRAGRRGFRQPRLGDAGGARTVPGFRRSRDPGRAQRPVAGVAATAADGHRP</sequence>
<dbReference type="InterPro" id="IPR005813">
    <property type="entry name" value="Ribosomal_bL20"/>
</dbReference>
<evidence type="ECO:0000313" key="5">
    <source>
        <dbReference type="Proteomes" id="UP000038045"/>
    </source>
</evidence>
<feature type="compositionally biased region" description="Basic residues" evidence="4">
    <location>
        <begin position="197"/>
        <end position="206"/>
    </location>
</feature>
<evidence type="ECO:0000256" key="2">
    <source>
        <dbReference type="ARBA" id="ARBA00022980"/>
    </source>
</evidence>
<feature type="region of interest" description="Disordered" evidence="4">
    <location>
        <begin position="478"/>
        <end position="652"/>
    </location>
</feature>
<reference evidence="6" key="1">
    <citation type="submission" date="2017-02" db="UniProtKB">
        <authorList>
            <consortium name="WormBaseParasite"/>
        </authorList>
    </citation>
    <scope>IDENTIFICATION</scope>
</reference>
<evidence type="ECO:0000256" key="1">
    <source>
        <dbReference type="ARBA" id="ARBA00007698"/>
    </source>
</evidence>
<dbReference type="GO" id="GO:1990904">
    <property type="term" value="C:ribonucleoprotein complex"/>
    <property type="evidence" value="ECO:0007669"/>
    <property type="project" value="UniProtKB-KW"/>
</dbReference>
<proteinExistence type="inferred from homology"/>
<feature type="region of interest" description="Disordered" evidence="4">
    <location>
        <begin position="36"/>
        <end position="113"/>
    </location>
</feature>
<dbReference type="WBParaSite" id="PTRK_0000339300.1">
    <property type="protein sequence ID" value="PTRK_0000339300.1"/>
    <property type="gene ID" value="PTRK_0000339300"/>
</dbReference>
<dbReference type="GO" id="GO:0019843">
    <property type="term" value="F:rRNA binding"/>
    <property type="evidence" value="ECO:0007669"/>
    <property type="project" value="InterPro"/>
</dbReference>
<keyword evidence="2" id="KW-0689">Ribosomal protein</keyword>
<feature type="compositionally biased region" description="Basic and acidic residues" evidence="4">
    <location>
        <begin position="156"/>
        <end position="168"/>
    </location>
</feature>
<evidence type="ECO:0000256" key="4">
    <source>
        <dbReference type="SAM" id="MobiDB-lite"/>
    </source>
</evidence>
<protein>
    <submittedName>
        <fullName evidence="6">50S ribosomal protein L20</fullName>
    </submittedName>
</protein>
<feature type="region of interest" description="Disordered" evidence="4">
    <location>
        <begin position="361"/>
        <end position="386"/>
    </location>
</feature>
<dbReference type="SUPFAM" id="SSF46955">
    <property type="entry name" value="Putative DNA-binding domain"/>
    <property type="match status" value="1"/>
</dbReference>
<dbReference type="GO" id="GO:0006412">
    <property type="term" value="P:translation"/>
    <property type="evidence" value="ECO:0007669"/>
    <property type="project" value="InterPro"/>
</dbReference>
<dbReference type="SUPFAM" id="SSF74731">
    <property type="entry name" value="Ribosomal protein L20"/>
    <property type="match status" value="1"/>
</dbReference>